<sequence length="539" mass="60769">MDANKALAAQLDQCEREFLSNKADNRTAHSHLSVSLADKSAAERDRDSKTAELQSLHEAMDKAKVALRTIESNFSLSCREGDTLESSFSAAEQELNALETDAAMQGLTMQLEFLREQDHCLQQELAVRAECVSREEARHAETAHRLDALLAEERSMKVSDVERETASWSEATASAQQRAAVVTHETSDIAAELTRLHDVIAAVDKASKAFEQQMTDKRTHQHDIQTSIDELAGEETRFADELTDVDSKTSAIQQQIALLDELVSVSGRLDGATDQRKAQTHQIDNTQRELAEVQARIAEMDAEIRSFDEAMMTEQKNENAARDECTALQRQTDGTFPNWESELVARLSALDARLKHAERRHQSQSHVSMRMADERTLSVYAQSEANKHEPIRRQMETQLERQIQQATYTALGGSFDDSDKEATARQHEANKKHLADRWCGVFAKARQEITANRDKTLAPHEAEVSSLALAVRRLEGRQQQQQQQQRQREQQRTKASPAQDTNDDMCNNDGRPPPLCEPKGMISTQSKYQRGRVIDRKRK</sequence>
<evidence type="ECO:0000256" key="1">
    <source>
        <dbReference type="SAM" id="Coils"/>
    </source>
</evidence>
<reference evidence="3 4" key="1">
    <citation type="submission" date="2014-11" db="EMBL/GenBank/DDBJ databases">
        <authorList>
            <person name="Zhu J."/>
            <person name="Qi W."/>
            <person name="Song R."/>
        </authorList>
    </citation>
    <scope>NUCLEOTIDE SEQUENCE [LARGE SCALE GENOMIC DNA]</scope>
</reference>
<dbReference type="PhylomeDB" id="A0A0G4EQR3"/>
<feature type="region of interest" description="Disordered" evidence="2">
    <location>
        <begin position="411"/>
        <end position="433"/>
    </location>
</feature>
<feature type="coiled-coil region" evidence="1">
    <location>
        <begin position="269"/>
        <end position="310"/>
    </location>
</feature>
<organism evidence="3 4">
    <name type="scientific">Vitrella brassicaformis (strain CCMP3155)</name>
    <dbReference type="NCBI Taxonomy" id="1169540"/>
    <lineage>
        <taxon>Eukaryota</taxon>
        <taxon>Sar</taxon>
        <taxon>Alveolata</taxon>
        <taxon>Colpodellida</taxon>
        <taxon>Vitrellaceae</taxon>
        <taxon>Vitrella</taxon>
    </lineage>
</organism>
<feature type="coiled-coil region" evidence="1">
    <location>
        <begin position="39"/>
        <end position="101"/>
    </location>
</feature>
<proteinExistence type="predicted"/>
<dbReference type="InParanoid" id="A0A0G4EQR3"/>
<gene>
    <name evidence="3" type="ORF">Vbra_4091</name>
</gene>
<dbReference type="Proteomes" id="UP000041254">
    <property type="component" value="Unassembled WGS sequence"/>
</dbReference>
<evidence type="ECO:0000313" key="3">
    <source>
        <dbReference type="EMBL" id="CEL99971.1"/>
    </source>
</evidence>
<evidence type="ECO:0000256" key="2">
    <source>
        <dbReference type="SAM" id="MobiDB-lite"/>
    </source>
</evidence>
<feature type="compositionally biased region" description="Basic and acidic residues" evidence="2">
    <location>
        <begin position="420"/>
        <end position="433"/>
    </location>
</feature>
<keyword evidence="1" id="KW-0175">Coiled coil</keyword>
<protein>
    <submittedName>
        <fullName evidence="3">Uncharacterized protein</fullName>
    </submittedName>
</protein>
<accession>A0A0G4EQR3</accession>
<feature type="region of interest" description="Disordered" evidence="2">
    <location>
        <begin position="474"/>
        <end position="539"/>
    </location>
</feature>
<evidence type="ECO:0000313" key="4">
    <source>
        <dbReference type="Proteomes" id="UP000041254"/>
    </source>
</evidence>
<name>A0A0G4EQR3_VITBC</name>
<dbReference type="AlphaFoldDB" id="A0A0G4EQR3"/>
<dbReference type="VEuPathDB" id="CryptoDB:Vbra_4091"/>
<dbReference type="EMBL" id="CDMY01000293">
    <property type="protein sequence ID" value="CEL99971.1"/>
    <property type="molecule type" value="Genomic_DNA"/>
</dbReference>
<keyword evidence="4" id="KW-1185">Reference proteome</keyword>